<feature type="domain" description="BFD-like [2Fe-2S]-binding" evidence="1">
    <location>
        <begin position="15"/>
        <end position="65"/>
    </location>
</feature>
<evidence type="ECO:0000313" key="2">
    <source>
        <dbReference type="EMBL" id="MDQ0480998.1"/>
    </source>
</evidence>
<dbReference type="InterPro" id="IPR007419">
    <property type="entry name" value="BFD-like_2Fe2S-bd_dom"/>
</dbReference>
<dbReference type="Proteomes" id="UP001224418">
    <property type="component" value="Unassembled WGS sequence"/>
</dbReference>
<proteinExistence type="predicted"/>
<dbReference type="EMBL" id="JAUSWN010000040">
    <property type="protein sequence ID" value="MDQ0480998.1"/>
    <property type="molecule type" value="Genomic_DNA"/>
</dbReference>
<sequence>MSNINEEILDKLTKVCVCNAISRYSIKKAIVNGATTVEEVKKVTGSGTGSCKGSRCCRKIEELIKKYNNEEM</sequence>
<organism evidence="2 3">
    <name type="scientific">Hathewaya limosa</name>
    <name type="common">Clostridium limosum</name>
    <dbReference type="NCBI Taxonomy" id="1536"/>
    <lineage>
        <taxon>Bacteria</taxon>
        <taxon>Bacillati</taxon>
        <taxon>Bacillota</taxon>
        <taxon>Clostridia</taxon>
        <taxon>Eubacteriales</taxon>
        <taxon>Clostridiaceae</taxon>
        <taxon>Hathewaya</taxon>
    </lineage>
</organism>
<dbReference type="RefSeq" id="WP_111940077.1">
    <property type="nucleotide sequence ID" value="NZ_BAAACJ010000022.1"/>
</dbReference>
<gene>
    <name evidence="2" type="ORF">QOZ93_002752</name>
</gene>
<keyword evidence="3" id="KW-1185">Reference proteome</keyword>
<dbReference type="Pfam" id="PF04324">
    <property type="entry name" value="Fer2_BFD"/>
    <property type="match status" value="1"/>
</dbReference>
<dbReference type="InterPro" id="IPR041854">
    <property type="entry name" value="BFD-like_2Fe2S-bd_dom_sf"/>
</dbReference>
<evidence type="ECO:0000313" key="3">
    <source>
        <dbReference type="Proteomes" id="UP001224418"/>
    </source>
</evidence>
<protein>
    <submittedName>
        <fullName evidence="2">Bacterioferritin-associated ferredoxin</fullName>
    </submittedName>
</protein>
<reference evidence="2 3" key="1">
    <citation type="submission" date="2023-07" db="EMBL/GenBank/DDBJ databases">
        <title>Genomic Encyclopedia of Type Strains, Phase IV (KMG-IV): sequencing the most valuable type-strain genomes for metagenomic binning, comparative biology and taxonomic classification.</title>
        <authorList>
            <person name="Goeker M."/>
        </authorList>
    </citation>
    <scope>NUCLEOTIDE SEQUENCE [LARGE SCALE GENOMIC DNA]</scope>
    <source>
        <strain evidence="2 3">DSM 1400</strain>
    </source>
</reference>
<accession>A0ABU0JXW9</accession>
<dbReference type="Gene3D" id="1.10.10.1100">
    <property type="entry name" value="BFD-like [2Fe-2S]-binding domain"/>
    <property type="match status" value="1"/>
</dbReference>
<evidence type="ECO:0000259" key="1">
    <source>
        <dbReference type="Pfam" id="PF04324"/>
    </source>
</evidence>
<comment type="caution">
    <text evidence="2">The sequence shown here is derived from an EMBL/GenBank/DDBJ whole genome shotgun (WGS) entry which is preliminary data.</text>
</comment>
<name>A0ABU0JXW9_HATLI</name>